<protein>
    <submittedName>
        <fullName evidence="1">Uncharacterized protein</fullName>
    </submittedName>
</protein>
<dbReference type="AlphaFoldDB" id="A0A8J5WGP1"/>
<sequence length="79" mass="8633">MLPPFFLRCGAHTSLKILLPFPGDCANREVLAACGSAPMQPFAWRLLPSLLKAAVRKTLPAKENGLPCSTASRVQRRED</sequence>
<keyword evidence="2" id="KW-1185">Reference proteome</keyword>
<proteinExistence type="predicted"/>
<reference evidence="1" key="2">
    <citation type="submission" date="2021-02" db="EMBL/GenBank/DDBJ databases">
        <authorList>
            <person name="Kimball J.A."/>
            <person name="Haas M.W."/>
            <person name="Macchietto M."/>
            <person name="Kono T."/>
            <person name="Duquette J."/>
            <person name="Shao M."/>
        </authorList>
    </citation>
    <scope>NUCLEOTIDE SEQUENCE</scope>
    <source>
        <tissue evidence="1">Fresh leaf tissue</tissue>
    </source>
</reference>
<organism evidence="1 2">
    <name type="scientific">Zizania palustris</name>
    <name type="common">Northern wild rice</name>
    <dbReference type="NCBI Taxonomy" id="103762"/>
    <lineage>
        <taxon>Eukaryota</taxon>
        <taxon>Viridiplantae</taxon>
        <taxon>Streptophyta</taxon>
        <taxon>Embryophyta</taxon>
        <taxon>Tracheophyta</taxon>
        <taxon>Spermatophyta</taxon>
        <taxon>Magnoliopsida</taxon>
        <taxon>Liliopsida</taxon>
        <taxon>Poales</taxon>
        <taxon>Poaceae</taxon>
        <taxon>BOP clade</taxon>
        <taxon>Oryzoideae</taxon>
        <taxon>Oryzeae</taxon>
        <taxon>Zizaniinae</taxon>
        <taxon>Zizania</taxon>
    </lineage>
</organism>
<gene>
    <name evidence="1" type="ORF">GUJ93_ZPchr0011g28721</name>
</gene>
<dbReference type="EMBL" id="JAAALK010000081">
    <property type="protein sequence ID" value="KAG8088999.1"/>
    <property type="molecule type" value="Genomic_DNA"/>
</dbReference>
<evidence type="ECO:0000313" key="1">
    <source>
        <dbReference type="EMBL" id="KAG8088999.1"/>
    </source>
</evidence>
<reference evidence="1" key="1">
    <citation type="journal article" date="2021" name="bioRxiv">
        <title>Whole Genome Assembly and Annotation of Northern Wild Rice, Zizania palustris L., Supports a Whole Genome Duplication in the Zizania Genus.</title>
        <authorList>
            <person name="Haas M."/>
            <person name="Kono T."/>
            <person name="Macchietto M."/>
            <person name="Millas R."/>
            <person name="McGilp L."/>
            <person name="Shao M."/>
            <person name="Duquette J."/>
            <person name="Hirsch C.N."/>
            <person name="Kimball J."/>
        </authorList>
    </citation>
    <scope>NUCLEOTIDE SEQUENCE</scope>
    <source>
        <tissue evidence="1">Fresh leaf tissue</tissue>
    </source>
</reference>
<evidence type="ECO:0000313" key="2">
    <source>
        <dbReference type="Proteomes" id="UP000729402"/>
    </source>
</evidence>
<accession>A0A8J5WGP1</accession>
<name>A0A8J5WGP1_ZIZPA</name>
<dbReference type="Proteomes" id="UP000729402">
    <property type="component" value="Unassembled WGS sequence"/>
</dbReference>
<comment type="caution">
    <text evidence="1">The sequence shown here is derived from an EMBL/GenBank/DDBJ whole genome shotgun (WGS) entry which is preliminary data.</text>
</comment>